<reference evidence="1" key="1">
    <citation type="submission" date="2020-05" db="EMBL/GenBank/DDBJ databases">
        <title>Mycena genomes resolve the evolution of fungal bioluminescence.</title>
        <authorList>
            <person name="Tsai I.J."/>
        </authorList>
    </citation>
    <scope>NUCLEOTIDE SEQUENCE</scope>
    <source>
        <strain evidence="1">160909Yilan</strain>
    </source>
</reference>
<organism evidence="1 2">
    <name type="scientific">Mycena sanguinolenta</name>
    <dbReference type="NCBI Taxonomy" id="230812"/>
    <lineage>
        <taxon>Eukaryota</taxon>
        <taxon>Fungi</taxon>
        <taxon>Dikarya</taxon>
        <taxon>Basidiomycota</taxon>
        <taxon>Agaricomycotina</taxon>
        <taxon>Agaricomycetes</taxon>
        <taxon>Agaricomycetidae</taxon>
        <taxon>Agaricales</taxon>
        <taxon>Marasmiineae</taxon>
        <taxon>Mycenaceae</taxon>
        <taxon>Mycena</taxon>
    </lineage>
</organism>
<evidence type="ECO:0000313" key="2">
    <source>
        <dbReference type="Proteomes" id="UP000623467"/>
    </source>
</evidence>
<dbReference type="OrthoDB" id="3365698at2759"/>
<gene>
    <name evidence="1" type="ORF">MSAN_01954200</name>
</gene>
<dbReference type="AlphaFoldDB" id="A0A8H7CPQ0"/>
<keyword evidence="2" id="KW-1185">Reference proteome</keyword>
<dbReference type="EMBL" id="JACAZH010000022">
    <property type="protein sequence ID" value="KAF7343736.1"/>
    <property type="molecule type" value="Genomic_DNA"/>
</dbReference>
<evidence type="ECO:0000313" key="1">
    <source>
        <dbReference type="EMBL" id="KAF7343736.1"/>
    </source>
</evidence>
<proteinExistence type="predicted"/>
<accession>A0A8H7CPQ0</accession>
<protein>
    <submittedName>
        <fullName evidence="1">F-box domain-containing protein</fullName>
    </submittedName>
</protein>
<name>A0A8H7CPQ0_9AGAR</name>
<dbReference type="Proteomes" id="UP000623467">
    <property type="component" value="Unassembled WGS sequence"/>
</dbReference>
<sequence>MAEVELGTEKSMINSVCYTDILETIQISKSHILELSSSSFTSEKRTFIEPHNATLAPNPALHHSVQSIMSRCPECGSFVLQKPDPFELNIPIAPQTLARISRLWTTNDPAQEPELALIRPVAKKAAARLACLDSEIFRLRDHLRDLEEEHAALAEYHAKNSTILSPMRRIPSEILGEIFSWSLLLSSAPDVKASPWVLTHVSRRWRAVAVTKFSLWSYIFLDFSCRRTYSLDMVRTQIQRASTLNISFYGSRDSDSHPQINMLQLLLERSSIWEELRLQLIPALIPLITASRGRLPLLRRAWVQWNGPESQVAVESVDFFRIAPSLTDITVISEHRFVPTVLPIHHRLTRYDLDAPWATHYELLKSLPNLREVRITRDFDLPLAWPEPGEPIRLLQLRRLYVSRIECLAYLTAPALESLVIHSHGGDETRSHLHPFVMRSSCRLRRLCMSGLPDPQDVGDILQQQPSITEVAIMVRDEETQDEDTERDALTALFTRFTITNSTAILPHICELHFGCRNAEAIYYPLYLDMVDSRWNADSCALKAAELVLPNTESHPDPESLMRIETLRQAGMQIVLLSGTIAQDRADQWFLIPPRA</sequence>
<comment type="caution">
    <text evidence="1">The sequence shown here is derived from an EMBL/GenBank/DDBJ whole genome shotgun (WGS) entry which is preliminary data.</text>
</comment>